<dbReference type="EMBL" id="ANIZ01000834">
    <property type="protein sequence ID" value="ETI52255.1"/>
    <property type="molecule type" value="Genomic_DNA"/>
</dbReference>
<dbReference type="Proteomes" id="UP000018721">
    <property type="component" value="Unassembled WGS sequence"/>
</dbReference>
<evidence type="ECO:0000313" key="2">
    <source>
        <dbReference type="Proteomes" id="UP000018721"/>
    </source>
</evidence>
<name>V9FL90_PHYNI</name>
<keyword evidence="2" id="KW-1185">Reference proteome</keyword>
<dbReference type="HOGENOM" id="CLU_3192558_0_0_1"/>
<reference evidence="1 2" key="1">
    <citation type="submission" date="2013-11" db="EMBL/GenBank/DDBJ databases">
        <title>The Genome Sequence of Phytophthora parasitica P1569.</title>
        <authorList>
            <consortium name="The Broad Institute Genomics Platform"/>
            <person name="Russ C."/>
            <person name="Tyler B."/>
            <person name="Panabieres F."/>
            <person name="Shan W."/>
            <person name="Tripathy S."/>
            <person name="Grunwald N."/>
            <person name="Machado M."/>
            <person name="Johnson C.S."/>
            <person name="Arredondo F."/>
            <person name="Hong C."/>
            <person name="Coffey M."/>
            <person name="Young S.K."/>
            <person name="Zeng Q."/>
            <person name="Gargeya S."/>
            <person name="Fitzgerald M."/>
            <person name="Abouelleil A."/>
            <person name="Alvarado L."/>
            <person name="Chapman S.B."/>
            <person name="Gainer-Dewar J."/>
            <person name="Goldberg J."/>
            <person name="Griggs A."/>
            <person name="Gujja S."/>
            <person name="Hansen M."/>
            <person name="Howarth C."/>
            <person name="Imamovic A."/>
            <person name="Ireland A."/>
            <person name="Larimer J."/>
            <person name="McCowan C."/>
            <person name="Murphy C."/>
            <person name="Pearson M."/>
            <person name="Poon T.W."/>
            <person name="Priest M."/>
            <person name="Roberts A."/>
            <person name="Saif S."/>
            <person name="Shea T."/>
            <person name="Sykes S."/>
            <person name="Wortman J."/>
            <person name="Nusbaum C."/>
            <person name="Birren B."/>
        </authorList>
    </citation>
    <scope>NUCLEOTIDE SEQUENCE [LARGE SCALE GENOMIC DNA]</scope>
    <source>
        <strain evidence="1 2">P1569</strain>
    </source>
</reference>
<proteinExistence type="predicted"/>
<dbReference type="AlphaFoldDB" id="V9FL90"/>
<accession>V9FL90</accession>
<comment type="caution">
    <text evidence="1">The sequence shown here is derived from an EMBL/GenBank/DDBJ whole genome shotgun (WGS) entry which is preliminary data.</text>
</comment>
<gene>
    <name evidence="1" type="ORF">F443_04574</name>
</gene>
<protein>
    <submittedName>
        <fullName evidence="1">Uncharacterized protein</fullName>
    </submittedName>
</protein>
<evidence type="ECO:0000313" key="1">
    <source>
        <dbReference type="EMBL" id="ETI52255.1"/>
    </source>
</evidence>
<organism evidence="1 2">
    <name type="scientific">Phytophthora nicotianae P1569</name>
    <dbReference type="NCBI Taxonomy" id="1317065"/>
    <lineage>
        <taxon>Eukaryota</taxon>
        <taxon>Sar</taxon>
        <taxon>Stramenopiles</taxon>
        <taxon>Oomycota</taxon>
        <taxon>Peronosporomycetes</taxon>
        <taxon>Peronosporales</taxon>
        <taxon>Peronosporaceae</taxon>
        <taxon>Phytophthora</taxon>
    </lineage>
</organism>
<sequence>MSNEKKLDRGVHAGESISSLVLDYSIFRSRPVPTRLRYSMGVNDFD</sequence>